<evidence type="ECO:0000256" key="5">
    <source>
        <dbReference type="ARBA" id="ARBA00023136"/>
    </source>
</evidence>
<comment type="subcellular location">
    <subcellularLocation>
        <location evidence="1">Membrane</location>
        <topology evidence="1">Multi-pass membrane protein</topology>
    </subcellularLocation>
</comment>
<keyword evidence="5 6" id="KW-0472">Membrane</keyword>
<dbReference type="AlphaFoldDB" id="A0AAN5IAZ3"/>
<dbReference type="Pfam" id="PF02118">
    <property type="entry name" value="Srg"/>
    <property type="match status" value="1"/>
</dbReference>
<evidence type="ECO:0000256" key="1">
    <source>
        <dbReference type="ARBA" id="ARBA00004141"/>
    </source>
</evidence>
<dbReference type="PANTHER" id="PTHR31552:SF8">
    <property type="entry name" value="SERPENTINE RECEPTOR CLASS GAMMA"/>
    <property type="match status" value="1"/>
</dbReference>
<evidence type="ECO:0000313" key="7">
    <source>
        <dbReference type="EMBL" id="GMR57555.1"/>
    </source>
</evidence>
<dbReference type="PANTHER" id="PTHR31552">
    <property type="entry name" value="SERPENTINE RECEPTOR CLASS GAMMA"/>
    <property type="match status" value="1"/>
</dbReference>
<proteinExistence type="inferred from homology"/>
<keyword evidence="4 6" id="KW-1133">Transmembrane helix</keyword>
<feature type="transmembrane region" description="Helical" evidence="6">
    <location>
        <begin position="175"/>
        <end position="204"/>
    </location>
</feature>
<dbReference type="Proteomes" id="UP001328107">
    <property type="component" value="Unassembled WGS sequence"/>
</dbReference>
<dbReference type="EMBL" id="BTRK01000006">
    <property type="protein sequence ID" value="GMR57555.1"/>
    <property type="molecule type" value="Genomic_DNA"/>
</dbReference>
<reference evidence="9" key="1">
    <citation type="submission" date="2022-10" db="EMBL/GenBank/DDBJ databases">
        <title>Genome assembly of Pristionchus species.</title>
        <authorList>
            <person name="Yoshida K."/>
            <person name="Sommer R.J."/>
        </authorList>
    </citation>
    <scope>NUCLEOTIDE SEQUENCE [LARGE SCALE GENOMIC DNA]</scope>
    <source>
        <strain evidence="8 9">RS5460</strain>
    </source>
</reference>
<keyword evidence="3 6" id="KW-0812">Transmembrane</keyword>
<comment type="caution">
    <text evidence="7">The sequence shown here is derived from an EMBL/GenBank/DDBJ whole genome shotgun (WGS) entry which is preliminary data.</text>
</comment>
<evidence type="ECO:0000256" key="2">
    <source>
        <dbReference type="ARBA" id="ARBA00005692"/>
    </source>
</evidence>
<feature type="transmembrane region" description="Helical" evidence="6">
    <location>
        <begin position="68"/>
        <end position="91"/>
    </location>
</feature>
<accession>A0AAN5IAZ3</accession>
<organism evidence="7 9">
    <name type="scientific">Pristionchus mayeri</name>
    <dbReference type="NCBI Taxonomy" id="1317129"/>
    <lineage>
        <taxon>Eukaryota</taxon>
        <taxon>Metazoa</taxon>
        <taxon>Ecdysozoa</taxon>
        <taxon>Nematoda</taxon>
        <taxon>Chromadorea</taxon>
        <taxon>Rhabditida</taxon>
        <taxon>Rhabditina</taxon>
        <taxon>Diplogasteromorpha</taxon>
        <taxon>Diplogasteroidea</taxon>
        <taxon>Neodiplogasteridae</taxon>
        <taxon>Pristionchus</taxon>
    </lineage>
</organism>
<gene>
    <name evidence="7" type="ORF">PMAYCL1PPCAC_27750</name>
    <name evidence="8" type="ORF">PMAYCL1PPCAC_27751</name>
</gene>
<feature type="non-terminal residue" evidence="7">
    <location>
        <position position="1"/>
    </location>
</feature>
<evidence type="ECO:0000256" key="3">
    <source>
        <dbReference type="ARBA" id="ARBA00022692"/>
    </source>
</evidence>
<evidence type="ECO:0000256" key="6">
    <source>
        <dbReference type="RuleBase" id="RU280813"/>
    </source>
</evidence>
<dbReference type="GO" id="GO:0004888">
    <property type="term" value="F:transmembrane signaling receptor activity"/>
    <property type="evidence" value="ECO:0007669"/>
    <property type="project" value="InterPro"/>
</dbReference>
<dbReference type="GO" id="GO:0016020">
    <property type="term" value="C:membrane"/>
    <property type="evidence" value="ECO:0007669"/>
    <property type="project" value="UniProtKB-SubCell"/>
</dbReference>
<name>A0AAN5IAZ3_9BILA</name>
<comment type="caution">
    <text evidence="6">Lacks conserved residue(s) required for the propagation of feature annotation.</text>
</comment>
<dbReference type="InterPro" id="IPR000609">
    <property type="entry name" value="7TM_GPCR_serpentine_rcpt_Srg"/>
</dbReference>
<feature type="transmembrane region" description="Helical" evidence="6">
    <location>
        <begin position="112"/>
        <end position="131"/>
    </location>
</feature>
<evidence type="ECO:0000313" key="9">
    <source>
        <dbReference type="Proteomes" id="UP001328107"/>
    </source>
</evidence>
<dbReference type="GO" id="GO:0007606">
    <property type="term" value="P:sensory perception of chemical stimulus"/>
    <property type="evidence" value="ECO:0007669"/>
    <property type="project" value="UniProtKB-UniRule"/>
</dbReference>
<keyword evidence="9" id="KW-1185">Reference proteome</keyword>
<evidence type="ECO:0000313" key="8">
    <source>
        <dbReference type="EMBL" id="GMR57556.1"/>
    </source>
</evidence>
<reference evidence="7" key="2">
    <citation type="submission" date="2023-06" db="EMBL/GenBank/DDBJ databases">
        <title>Genome assembly of Pristionchus species.</title>
        <authorList>
            <person name="Yoshida K."/>
            <person name="Sommer R.J."/>
        </authorList>
    </citation>
    <scope>NUCLEOTIDE SEQUENCE</scope>
    <source>
        <strain evidence="7 9">RS5460</strain>
    </source>
</reference>
<protein>
    <recommendedName>
        <fullName evidence="6">Serpentine receptor class gamma</fullName>
    </recommendedName>
</protein>
<evidence type="ECO:0000256" key="4">
    <source>
        <dbReference type="ARBA" id="ARBA00022989"/>
    </source>
</evidence>
<sequence length="276" mass="31436">GVPGVFAYFLVFYAMRGVRRVLSPSFRTIYSITVVFNIATWINSWPSLRLRYESSFFYIYEWISDKSLIKDILAFNIVYFYYAQNIATLLMSFDRFAAIMSISKNMHWWNRTYLPVICVAHTFGFLLNLATRLPIQCTFRYNNETGSYQAIYDKTANYVVSLRKLADLRKPVSEISFFLISFCTFLAQILNLGVIITHSIIFVFSESGASLLLPRLNLVAQIMSFTSDCFSIGPALPVPLSNSQLLHFISATLCFFPVQFAGISSSECEKSFGSSC</sequence>
<comment type="similarity">
    <text evidence="2 6">Belongs to the nematode receptor-like protein srg family.</text>
</comment>
<dbReference type="EMBL" id="BTRK01000006">
    <property type="protein sequence ID" value="GMR57556.1"/>
    <property type="molecule type" value="Genomic_DNA"/>
</dbReference>
<feature type="transmembrane region" description="Helical" evidence="6">
    <location>
        <begin position="29"/>
        <end position="48"/>
    </location>
</feature>